<evidence type="ECO:0000313" key="3">
    <source>
        <dbReference type="EMBL" id="GBG66897.1"/>
    </source>
</evidence>
<protein>
    <recommendedName>
        <fullName evidence="5">Reverse transcriptase domain-containing protein</fullName>
    </recommendedName>
</protein>
<evidence type="ECO:0000313" key="4">
    <source>
        <dbReference type="Proteomes" id="UP000265515"/>
    </source>
</evidence>
<gene>
    <name evidence="3" type="ORF">CBR_g72652</name>
</gene>
<dbReference type="Proteomes" id="UP000265515">
    <property type="component" value="Unassembled WGS sequence"/>
</dbReference>
<proteinExistence type="predicted"/>
<dbReference type="EMBL" id="BFEA01000080">
    <property type="protein sequence ID" value="GBG66897.1"/>
    <property type="molecule type" value="Genomic_DNA"/>
</dbReference>
<reference evidence="3 4" key="1">
    <citation type="journal article" date="2018" name="Cell">
        <title>The Chara Genome: Secondary Complexity and Implications for Plant Terrestrialization.</title>
        <authorList>
            <person name="Nishiyama T."/>
            <person name="Sakayama H."/>
            <person name="Vries J.D."/>
            <person name="Buschmann H."/>
            <person name="Saint-Marcoux D."/>
            <person name="Ullrich K.K."/>
            <person name="Haas F.B."/>
            <person name="Vanderstraeten L."/>
            <person name="Becker D."/>
            <person name="Lang D."/>
            <person name="Vosolsobe S."/>
            <person name="Rombauts S."/>
            <person name="Wilhelmsson P.K.I."/>
            <person name="Janitza P."/>
            <person name="Kern R."/>
            <person name="Heyl A."/>
            <person name="Rumpler F."/>
            <person name="Villalobos L.I.A.C."/>
            <person name="Clay J.M."/>
            <person name="Skokan R."/>
            <person name="Toyoda A."/>
            <person name="Suzuki Y."/>
            <person name="Kagoshima H."/>
            <person name="Schijlen E."/>
            <person name="Tajeshwar N."/>
            <person name="Catarino B."/>
            <person name="Hetherington A.J."/>
            <person name="Saltykova A."/>
            <person name="Bonnot C."/>
            <person name="Breuninger H."/>
            <person name="Symeonidi A."/>
            <person name="Radhakrishnan G.V."/>
            <person name="Van Nieuwerburgh F."/>
            <person name="Deforce D."/>
            <person name="Chang C."/>
            <person name="Karol K.G."/>
            <person name="Hedrich R."/>
            <person name="Ulvskov P."/>
            <person name="Glockner G."/>
            <person name="Delwiche C.F."/>
            <person name="Petrasek J."/>
            <person name="Van de Peer Y."/>
            <person name="Friml J."/>
            <person name="Beilby M."/>
            <person name="Dolan L."/>
            <person name="Kohara Y."/>
            <person name="Sugano S."/>
            <person name="Fujiyama A."/>
            <person name="Delaux P.-M."/>
            <person name="Quint M."/>
            <person name="TheiBen G."/>
            <person name="Hagemann M."/>
            <person name="Harholt J."/>
            <person name="Dunand C."/>
            <person name="Zachgo S."/>
            <person name="Langdale J."/>
            <person name="Maumus F."/>
            <person name="Straeten D.V.D."/>
            <person name="Gould S.B."/>
            <person name="Rensing S.A."/>
        </authorList>
    </citation>
    <scope>NUCLEOTIDE SEQUENCE [LARGE SCALE GENOMIC DNA]</scope>
    <source>
        <strain evidence="3 4">S276</strain>
    </source>
</reference>
<name>A0A388KA43_CHABU</name>
<comment type="caution">
    <text evidence="3">The sequence shown here is derived from an EMBL/GenBank/DDBJ whole genome shotgun (WGS) entry which is preliminary data.</text>
</comment>
<sequence length="960" mass="109732">MKAYFRRKIQKQKAEEEKKMREEEEKRRKEDEERREVDRLREAEARETKLEAKLIRMMSQHAKHGNVAAPLIVKKKSPRTKAHMLREIRSYLDESEDDSNEVREEAGRLIEAIEKRKGKRKIGEGDRRLSAVKLRTTRTVQIDVDELPDEEWTPPARKRSAEEEARGEGILEFAFDLYQRLSAVKASELKKMCNEEGIEWTKKKKVVTKLVRCRTRVVYGEGTGGKAESLSGRAAEIESTGGEIWADSWKKVRSIVGESVIQAAGRNRRISDCKADLGKGDKFMITRVKVTSSGVERRRNVLMEILRRPWKVKELYQKNAPELLTLYKSAFTFVRKATRYLLKNRVTWVVRVVFGTEIRRRPLVKIPFSMKIDRGKVRDITAAAVKWVVGNPQIGEYIAQRVRVVFKKNLTVGQILHGQRTCEGAEDVRCTCRESALPKSQGHVKVRIDDIPQTPKFVMNSRNVTYGDTVSIETLRTCAVESLKAWSRGKMLWIEEGDLAGCYIDISRGGCRAMSAQQVREWGREIASLVAFPIDRNPRGTLVVCPLLYHHACKLTFNWNASFVPVQESEEQVLKEMRRRYEREGMGAIATWGKGGKIRRAYVLPKDKDQGRWRPISPATSDPARLASARIGRAIRYMTFTAGDQQHFDLRSTDELKEKCGQILRDLEPECGFAYARNYDVKDMFARLSHGSVMEATRWIVDHHRRRNLVGVRVSRRGKICMMARNQRKSEGFILITFEQSLRAVSFELENTFTMCTNEILKQEFGIPMGRNYSPALACLVCARSEAVFLNTLGRDRRFIRGMRMIDDVAIVVGLEDREVDAERKAGRIMSSFELCYDESLNLVRKDEGSNVLDFLGTRVIVDVDPVCIHVHPKTRNQYSLAESGNMRIHSMQDFHSFSKKSAKRANLVSCMMRAVRLSTSDEATLANVTAVMMEANLRGYPSEVSLGALARFAKLSGSH</sequence>
<dbReference type="AlphaFoldDB" id="A0A388KA43"/>
<accession>A0A388KA43</accession>
<dbReference type="PANTHER" id="PTHR21301">
    <property type="entry name" value="REVERSE TRANSCRIPTASE"/>
    <property type="match status" value="1"/>
</dbReference>
<keyword evidence="1" id="KW-0175">Coiled coil</keyword>
<evidence type="ECO:0000256" key="2">
    <source>
        <dbReference type="SAM" id="MobiDB-lite"/>
    </source>
</evidence>
<feature type="compositionally biased region" description="Basic residues" evidence="2">
    <location>
        <begin position="1"/>
        <end position="11"/>
    </location>
</feature>
<keyword evidence="4" id="KW-1185">Reference proteome</keyword>
<organism evidence="3 4">
    <name type="scientific">Chara braunii</name>
    <name type="common">Braun's stonewort</name>
    <dbReference type="NCBI Taxonomy" id="69332"/>
    <lineage>
        <taxon>Eukaryota</taxon>
        <taxon>Viridiplantae</taxon>
        <taxon>Streptophyta</taxon>
        <taxon>Charophyceae</taxon>
        <taxon>Charales</taxon>
        <taxon>Characeae</taxon>
        <taxon>Chara</taxon>
    </lineage>
</organism>
<dbReference type="PANTHER" id="PTHR21301:SF10">
    <property type="entry name" value="REVERSE TRANSCRIPTASE DOMAIN-CONTAINING PROTEIN"/>
    <property type="match status" value="1"/>
</dbReference>
<evidence type="ECO:0008006" key="5">
    <source>
        <dbReference type="Google" id="ProtNLM"/>
    </source>
</evidence>
<evidence type="ECO:0000256" key="1">
    <source>
        <dbReference type="SAM" id="Coils"/>
    </source>
</evidence>
<feature type="compositionally biased region" description="Basic and acidic residues" evidence="2">
    <location>
        <begin position="12"/>
        <end position="39"/>
    </location>
</feature>
<feature type="coiled-coil region" evidence="1">
    <location>
        <begin position="85"/>
        <end position="112"/>
    </location>
</feature>
<feature type="region of interest" description="Disordered" evidence="2">
    <location>
        <begin position="1"/>
        <end position="39"/>
    </location>
</feature>
<dbReference type="Gramene" id="GBG66897">
    <property type="protein sequence ID" value="GBG66897"/>
    <property type="gene ID" value="CBR_g72652"/>
</dbReference>